<dbReference type="Gene3D" id="1.10.405.20">
    <property type="match status" value="1"/>
</dbReference>
<gene>
    <name evidence="1" type="ORF">EYC80_010133</name>
</gene>
<dbReference type="AlphaFoldDB" id="A0A5N6JLY3"/>
<comment type="caution">
    <text evidence="1">The sequence shown here is derived from an EMBL/GenBank/DDBJ whole genome shotgun (WGS) entry which is preliminary data.</text>
</comment>
<name>A0A5N6JLY3_MONLA</name>
<dbReference type="OrthoDB" id="68575at2759"/>
<organism evidence="1 2">
    <name type="scientific">Monilinia laxa</name>
    <name type="common">Brown rot fungus</name>
    <name type="synonym">Sclerotinia laxa</name>
    <dbReference type="NCBI Taxonomy" id="61186"/>
    <lineage>
        <taxon>Eukaryota</taxon>
        <taxon>Fungi</taxon>
        <taxon>Dikarya</taxon>
        <taxon>Ascomycota</taxon>
        <taxon>Pezizomycotina</taxon>
        <taxon>Leotiomycetes</taxon>
        <taxon>Helotiales</taxon>
        <taxon>Sclerotiniaceae</taxon>
        <taxon>Monilinia</taxon>
    </lineage>
</organism>
<dbReference type="Gene3D" id="3.50.50.60">
    <property type="entry name" value="FAD/NAD(P)-binding domain"/>
    <property type="match status" value="1"/>
</dbReference>
<dbReference type="SUPFAM" id="SSF51905">
    <property type="entry name" value="FAD/NAD(P)-binding domain"/>
    <property type="match status" value="1"/>
</dbReference>
<sequence>MVLVKLTPFLLAVNYFSVGAFTATVTRAVNSLTINGIFYKNVEYIKRDVVIVGGGSSGTYAAIGLIDAQKSVAVIDNQDRMGGHTNTYTDPVTGLTEDYGVIVYHNIDLVKKYAARLNVTLAAADTSSGNTIYADFRTGIENSTYSTANFTIGLALYVAQLQKYPYVETGFDLPNPVPEDLLLSFGDFAIKYNLGNDFVGFLANFAQGLGDLLSKPTLYVFKNFGMGVISSFTTGFLSTAAHDNSLIYQKAQAIIGDENVFLSAKIIAVNRSGHCAQILISTPSGYKFIDAKKLVFTIPPKIDNLAGWDLSVSEKTLFPKFNNSGYYVGVFGNTGLPSGASIINVANDTTYGLPPLPAGYAISPTTIPNVFNLYYGSPTSLTDDEVRAAMFAEFNRLHVKNMTNTTPKLLAYTRHTPFELWVPAKTIAAGFYRKLNALQGQKNTFYTGAAFHTHDSSLLWEFTQALLPNITASLS</sequence>
<evidence type="ECO:0000313" key="1">
    <source>
        <dbReference type="EMBL" id="KAB8288468.1"/>
    </source>
</evidence>
<evidence type="ECO:0008006" key="3">
    <source>
        <dbReference type="Google" id="ProtNLM"/>
    </source>
</evidence>
<dbReference type="InterPro" id="IPR036188">
    <property type="entry name" value="FAD/NAD-bd_sf"/>
</dbReference>
<dbReference type="Gene3D" id="3.30.70.1990">
    <property type="match status" value="1"/>
</dbReference>
<dbReference type="EMBL" id="VIGI01000024">
    <property type="protein sequence ID" value="KAB8288468.1"/>
    <property type="molecule type" value="Genomic_DNA"/>
</dbReference>
<dbReference type="Proteomes" id="UP000326757">
    <property type="component" value="Unassembled WGS sequence"/>
</dbReference>
<dbReference type="Pfam" id="PF13450">
    <property type="entry name" value="NAD_binding_8"/>
    <property type="match status" value="1"/>
</dbReference>
<protein>
    <recommendedName>
        <fullName evidence="3">Amine oxidase domain-containing protein</fullName>
    </recommendedName>
</protein>
<accession>A0A5N6JLY3</accession>
<keyword evidence="2" id="KW-1185">Reference proteome</keyword>
<evidence type="ECO:0000313" key="2">
    <source>
        <dbReference type="Proteomes" id="UP000326757"/>
    </source>
</evidence>
<reference evidence="1 2" key="1">
    <citation type="submission" date="2019-06" db="EMBL/GenBank/DDBJ databases">
        <title>Genome Sequence of the Brown Rot Fungal Pathogen Monilinia laxa.</title>
        <authorList>
            <person name="De Miccolis Angelini R.M."/>
            <person name="Landi L."/>
            <person name="Abate D."/>
            <person name="Pollastro S."/>
            <person name="Romanazzi G."/>
            <person name="Faretra F."/>
        </authorList>
    </citation>
    <scope>NUCLEOTIDE SEQUENCE [LARGE SCALE GENOMIC DNA]</scope>
    <source>
        <strain evidence="1 2">Mlax316</strain>
    </source>
</reference>
<proteinExistence type="predicted"/>